<keyword evidence="2" id="KW-1185">Reference proteome</keyword>
<protein>
    <submittedName>
        <fullName evidence="1">Uncharacterized protein</fullName>
    </submittedName>
</protein>
<evidence type="ECO:0000313" key="2">
    <source>
        <dbReference type="Proteomes" id="UP001163324"/>
    </source>
</evidence>
<evidence type="ECO:0000313" key="1">
    <source>
        <dbReference type="EMBL" id="KAI9896740.1"/>
    </source>
</evidence>
<organism evidence="1 2">
    <name type="scientific">Trichothecium roseum</name>
    <dbReference type="NCBI Taxonomy" id="47278"/>
    <lineage>
        <taxon>Eukaryota</taxon>
        <taxon>Fungi</taxon>
        <taxon>Dikarya</taxon>
        <taxon>Ascomycota</taxon>
        <taxon>Pezizomycotina</taxon>
        <taxon>Sordariomycetes</taxon>
        <taxon>Hypocreomycetidae</taxon>
        <taxon>Hypocreales</taxon>
        <taxon>Hypocreales incertae sedis</taxon>
        <taxon>Trichothecium</taxon>
    </lineage>
</organism>
<accession>A0ACC0URP9</accession>
<reference evidence="1" key="1">
    <citation type="submission" date="2022-10" db="EMBL/GenBank/DDBJ databases">
        <title>Complete Genome of Trichothecium roseum strain YXFP-22015, a Plant Pathogen Isolated from Citrus.</title>
        <authorList>
            <person name="Wang Y."/>
            <person name="Zhu L."/>
        </authorList>
    </citation>
    <scope>NUCLEOTIDE SEQUENCE</scope>
    <source>
        <strain evidence="1">YXFP-22015</strain>
    </source>
</reference>
<name>A0ACC0URP9_9HYPO</name>
<gene>
    <name evidence="1" type="ORF">N3K66_008912</name>
</gene>
<sequence>MPSLRSLVLPALASAALTCRPEGPVLPKPRLTSLDASKLLSEAAANLTATLDDALSGAIVAGWDTRNVSFSLALVSADQHALSEEGGKGGGKGGVPLWEYHHLASANERGTREVGKDSRYLVGSVSKLVSDHVLLRSGVDARRPVTDWLPGLAGSAFGWEGVSLEMLASHLAGAPTNYGFSEYYYLKEVFQAYGLPPIPDSAYPPCGVISLNEGCSEQDFLTGMRDAHPVAAPNERPAYSNAAFAVIFMALEQATGRGYAELLREVLAGPLGMNNTVPSSSSPGDDGTAVIPPGESSWGSDYSYNAPAGGLVSTLSDLSKFLHAILSRTLPGTSPSETRAWLQPRSFAGSSSSPLSAVGAPWEITRVDDGRLTPAHPHPVTVHAKSGGAVGYRSQVSLVDEYGVGVAALTAGPMSAAPVLHDAVLAAFVPVVDEISRVEAGEQYGRTFRGGNGGNGGGKGKNGNVTMEATFALDEDSMIIQSMHRGGKDMVAAMVDIWAMTMGDFLAPVVRPIRLFPTALVDHDVDIPASDGKMPTAVTRETWRLWPTLDWPTGSDLPGLGLEKDGCFTWTVGDWVHYGGEPIDRVLFYRDAETGDVVGFEVPFLRSGILRPE</sequence>
<comment type="caution">
    <text evidence="1">The sequence shown here is derived from an EMBL/GenBank/DDBJ whole genome shotgun (WGS) entry which is preliminary data.</text>
</comment>
<dbReference type="Proteomes" id="UP001163324">
    <property type="component" value="Chromosome 9"/>
</dbReference>
<proteinExistence type="predicted"/>
<dbReference type="EMBL" id="CM047948">
    <property type="protein sequence ID" value="KAI9896740.1"/>
    <property type="molecule type" value="Genomic_DNA"/>
</dbReference>